<dbReference type="EMBL" id="CP001344">
    <property type="protein sequence ID" value="ACL43379.1"/>
    <property type="molecule type" value="Genomic_DNA"/>
</dbReference>
<reference evidence="1" key="1">
    <citation type="submission" date="2009-01" db="EMBL/GenBank/DDBJ databases">
        <title>Complete sequence of chromosome Cyanothece sp. PCC 7425.</title>
        <authorList>
            <consortium name="US DOE Joint Genome Institute"/>
            <person name="Lucas S."/>
            <person name="Copeland A."/>
            <person name="Lapidus A."/>
            <person name="Glavina del Rio T."/>
            <person name="Dalin E."/>
            <person name="Tice H."/>
            <person name="Bruce D."/>
            <person name="Goodwin L."/>
            <person name="Pitluck S."/>
            <person name="Sims D."/>
            <person name="Meineke L."/>
            <person name="Brettin T."/>
            <person name="Detter J.C."/>
            <person name="Han C."/>
            <person name="Larimer F."/>
            <person name="Land M."/>
            <person name="Hauser L."/>
            <person name="Kyrpides N."/>
            <person name="Ovchinnikova G."/>
            <person name="Liberton M."/>
            <person name="Stoeckel J."/>
            <person name="Banerjee A."/>
            <person name="Singh A."/>
            <person name="Page L."/>
            <person name="Sato H."/>
            <person name="Zhao L."/>
            <person name="Sherman L."/>
            <person name="Pakrasi H."/>
            <person name="Richardson P."/>
        </authorList>
    </citation>
    <scope>NUCLEOTIDE SEQUENCE</scope>
    <source>
        <strain evidence="1">PCC 7425</strain>
    </source>
</reference>
<dbReference type="Pfam" id="PF13177">
    <property type="entry name" value="DNA_pol3_delta2"/>
    <property type="match status" value="1"/>
</dbReference>
<dbReference type="KEGG" id="cyn:Cyan7425_0993"/>
<dbReference type="InterPro" id="IPR050238">
    <property type="entry name" value="DNA_Rep/Repair_Clamp_Loader"/>
</dbReference>
<name>B8HXU0_CYAP4</name>
<organism evidence="1">
    <name type="scientific">Cyanothece sp. (strain PCC 7425 / ATCC 29141)</name>
    <dbReference type="NCBI Taxonomy" id="395961"/>
    <lineage>
        <taxon>Bacteria</taxon>
        <taxon>Bacillati</taxon>
        <taxon>Cyanobacteriota</taxon>
        <taxon>Cyanophyceae</taxon>
        <taxon>Gomontiellales</taxon>
        <taxon>Cyanothecaceae</taxon>
        <taxon>Cyanothece</taxon>
    </lineage>
</organism>
<protein>
    <submittedName>
        <fullName evidence="1">DNA polymerase III, delta prime subunit</fullName>
    </submittedName>
</protein>
<dbReference type="NCBIfam" id="NF005638">
    <property type="entry name" value="PRK07399.1"/>
    <property type="match status" value="1"/>
</dbReference>
<dbReference type="STRING" id="395961.Cyan7425_0993"/>
<dbReference type="HOGENOM" id="CLU_006229_4_4_3"/>
<evidence type="ECO:0000313" key="1">
    <source>
        <dbReference type="EMBL" id="ACL43379.1"/>
    </source>
</evidence>
<sequence>MAVVSPGFDALIGQPQAVEILTQAIAKQRIAPAYLFAGPDGVGRGLAARQFLELILRSSTSSPQRQPSFQNHPDLLWIEPTYTVQGKLVTLSELQTKGEQPPKSRPQIRLEQVREISRFVSRAPLEALRSLVVLQQAETMNEAAANGLLKTLEEPGQATLILIAPSELSLLPTLVSRCQRVPFYRLPPAELAQVIQQTPYAELLTHPQILQMAQGSPGAAINHWQKLQTLPADILQACNPLPSSPRAALELARQISQTLDLESQLWLVDYLQQLCWQQAGGGGHNGQAGRSHGWLQVLHRLEQARQHLLNYAQPQLVWEVTLLEC</sequence>
<dbReference type="GO" id="GO:0006261">
    <property type="term" value="P:DNA-templated DNA replication"/>
    <property type="evidence" value="ECO:0007669"/>
    <property type="project" value="TreeGrafter"/>
</dbReference>
<dbReference type="PANTHER" id="PTHR11669">
    <property type="entry name" value="REPLICATION FACTOR C / DNA POLYMERASE III GAMMA-TAU SUBUNIT"/>
    <property type="match status" value="1"/>
</dbReference>
<accession>B8HXU0</accession>
<dbReference type="OrthoDB" id="9810148at2"/>
<dbReference type="Gene3D" id="3.40.50.300">
    <property type="entry name" value="P-loop containing nucleotide triphosphate hydrolases"/>
    <property type="match status" value="1"/>
</dbReference>
<dbReference type="SUPFAM" id="SSF52540">
    <property type="entry name" value="P-loop containing nucleoside triphosphate hydrolases"/>
    <property type="match status" value="1"/>
</dbReference>
<gene>
    <name evidence="1" type="ordered locus">Cyan7425_0993</name>
</gene>
<dbReference type="PANTHER" id="PTHR11669:SF8">
    <property type="entry name" value="DNA POLYMERASE III SUBUNIT DELTA"/>
    <property type="match status" value="1"/>
</dbReference>
<proteinExistence type="predicted"/>
<dbReference type="InterPro" id="IPR027417">
    <property type="entry name" value="P-loop_NTPase"/>
</dbReference>
<dbReference type="AlphaFoldDB" id="B8HXU0"/>
<dbReference type="eggNOG" id="COG0470">
    <property type="taxonomic scope" value="Bacteria"/>
</dbReference>